<comment type="caution">
    <text evidence="2">The sequence shown here is derived from an EMBL/GenBank/DDBJ whole genome shotgun (WGS) entry which is preliminary data.</text>
</comment>
<sequence>MKHFCKGGWSILTLENIQQHCKAIVDEWIEGNRLAKGKLFVIGCSTSEIAGERIGTSGSEEIAEILFKELSRLKEATGVQLAFQGCEHINRALVVEQEVAERCQLEVVSVIPVRKAGGSMAAYAYQHFANPVVVEAIRADAGIDIGDTFIGMHLKHVAVPVRLSQKTLGHAHVTSATTRPKLIGGERAVYDNKQAKSVTCE</sequence>
<organism evidence="2 3">
    <name type="scientific">Pontibacillus yanchengensis</name>
    <dbReference type="NCBI Taxonomy" id="462910"/>
    <lineage>
        <taxon>Bacteria</taxon>
        <taxon>Bacillati</taxon>
        <taxon>Bacillota</taxon>
        <taxon>Bacilli</taxon>
        <taxon>Bacillales</taxon>
        <taxon>Bacillaceae</taxon>
        <taxon>Pontibacillus</taxon>
    </lineage>
</organism>
<protein>
    <recommendedName>
        <fullName evidence="1">UPF0340 protein GLW05_18995</fullName>
    </recommendedName>
</protein>
<dbReference type="AlphaFoldDB" id="A0A6I5A5Y0"/>
<dbReference type="Proteomes" id="UP000468638">
    <property type="component" value="Unassembled WGS sequence"/>
</dbReference>
<evidence type="ECO:0000313" key="3">
    <source>
        <dbReference type="Proteomes" id="UP000468638"/>
    </source>
</evidence>
<dbReference type="SUPFAM" id="SSF110710">
    <property type="entry name" value="TTHA0583/YokD-like"/>
    <property type="match status" value="1"/>
</dbReference>
<dbReference type="OrthoDB" id="9803187at2"/>
<dbReference type="Gene3D" id="3.40.50.10360">
    <property type="entry name" value="Hypothetical protein TT1679"/>
    <property type="match status" value="1"/>
</dbReference>
<dbReference type="EMBL" id="WMEQ01000020">
    <property type="protein sequence ID" value="MYL35668.1"/>
    <property type="molecule type" value="Genomic_DNA"/>
</dbReference>
<evidence type="ECO:0000313" key="2">
    <source>
        <dbReference type="EMBL" id="MYL35668.1"/>
    </source>
</evidence>
<dbReference type="Pfam" id="PF04260">
    <property type="entry name" value="DUF436"/>
    <property type="match status" value="1"/>
</dbReference>
<dbReference type="HAMAP" id="MF_00800">
    <property type="entry name" value="UPF0340"/>
    <property type="match status" value="1"/>
</dbReference>
<gene>
    <name evidence="2" type="ORF">GLW05_18995</name>
</gene>
<dbReference type="NCBIfam" id="TIGR01440">
    <property type="entry name" value="TIGR01440 family protein"/>
    <property type="match status" value="1"/>
</dbReference>
<name>A0A6I5A5Y0_9BACI</name>
<reference evidence="2 3" key="1">
    <citation type="submission" date="2019-11" db="EMBL/GenBank/DDBJ databases">
        <title>Genome sequences of 17 halophilic strains isolated from different environments.</title>
        <authorList>
            <person name="Furrow R.E."/>
        </authorList>
    </citation>
    <scope>NUCLEOTIDE SEQUENCE [LARGE SCALE GENOMIC DNA]</scope>
    <source>
        <strain evidence="2 3">22514_16_FS</strain>
    </source>
</reference>
<accession>A0A6I5A5Y0</accession>
<dbReference type="PIRSF" id="PIRSF007510">
    <property type="entry name" value="UCP007510"/>
    <property type="match status" value="1"/>
</dbReference>
<proteinExistence type="inferred from homology"/>
<dbReference type="InterPro" id="IPR028345">
    <property type="entry name" value="Antibiotic_NAT-like"/>
</dbReference>
<comment type="similarity">
    <text evidence="1">Belongs to the UPF0340 family.</text>
</comment>
<dbReference type="InterPro" id="IPR006340">
    <property type="entry name" value="DUF436"/>
</dbReference>
<evidence type="ECO:0000256" key="1">
    <source>
        <dbReference type="HAMAP-Rule" id="MF_00800"/>
    </source>
</evidence>